<evidence type="ECO:0000313" key="2">
    <source>
        <dbReference type="EMBL" id="KFE60781.1"/>
    </source>
</evidence>
<sequence length="345" mass="38905">MRRDYRDWLRSQGYDDGTINNQLYRVARVEEHYGELDGHYDSDRMETLIEQLTYSTEDQRRGRPNPSKLPFIGNVRNNLASYKSAVLWYRRFRGSGTVAPSSTSPSQPSTASPLLAAAAASESWPPRRTEPKALEPRVGPRTLVDFRLDGHTALEAIIASSQYRTVAQAVASLSLFSHPQTVRQTGGKALFPAIRNPRRVGQIDEHEGRRVLLDDNKSPTDAFLWANGLNRRGRDTQFNHVYAASLDADAYTALPNICMTPAFIAKLTDTSDEVCRLLRYRSYQLYQWVPAGHTPPERPEEYEALEWAAPLLPVEDVRSTMVGAMARKPKNRTVVAARELGWLFG</sequence>
<dbReference type="RefSeq" id="WP_052420655.1">
    <property type="nucleotide sequence ID" value="NZ_JMCB01000028.1"/>
</dbReference>
<accession>A0A085VZB8</accession>
<evidence type="ECO:0000313" key="3">
    <source>
        <dbReference type="Proteomes" id="UP000028725"/>
    </source>
</evidence>
<dbReference type="OrthoDB" id="9781481at2"/>
<name>A0A085VZB8_9BACT</name>
<feature type="compositionally biased region" description="Basic and acidic residues" evidence="1">
    <location>
        <begin position="125"/>
        <end position="135"/>
    </location>
</feature>
<gene>
    <name evidence="2" type="ORF">DB31_4694</name>
</gene>
<organism evidence="2 3">
    <name type="scientific">Hyalangium minutum</name>
    <dbReference type="NCBI Taxonomy" id="394096"/>
    <lineage>
        <taxon>Bacteria</taxon>
        <taxon>Pseudomonadati</taxon>
        <taxon>Myxococcota</taxon>
        <taxon>Myxococcia</taxon>
        <taxon>Myxococcales</taxon>
        <taxon>Cystobacterineae</taxon>
        <taxon>Archangiaceae</taxon>
        <taxon>Hyalangium</taxon>
    </lineage>
</organism>
<dbReference type="EMBL" id="JMCB01000028">
    <property type="protein sequence ID" value="KFE60781.1"/>
    <property type="molecule type" value="Genomic_DNA"/>
</dbReference>
<comment type="caution">
    <text evidence="2">The sequence shown here is derived from an EMBL/GenBank/DDBJ whole genome shotgun (WGS) entry which is preliminary data.</text>
</comment>
<reference evidence="2 3" key="1">
    <citation type="submission" date="2014-04" db="EMBL/GenBank/DDBJ databases">
        <title>Genome assembly of Hyalangium minutum DSM 14724.</title>
        <authorList>
            <person name="Sharma G."/>
            <person name="Subramanian S."/>
        </authorList>
    </citation>
    <scope>NUCLEOTIDE SEQUENCE [LARGE SCALE GENOMIC DNA]</scope>
    <source>
        <strain evidence="2 3">DSM 14724</strain>
    </source>
</reference>
<dbReference type="Proteomes" id="UP000028725">
    <property type="component" value="Unassembled WGS sequence"/>
</dbReference>
<feature type="compositionally biased region" description="Low complexity" evidence="1">
    <location>
        <begin position="99"/>
        <end position="124"/>
    </location>
</feature>
<proteinExistence type="predicted"/>
<feature type="region of interest" description="Disordered" evidence="1">
    <location>
        <begin position="97"/>
        <end position="135"/>
    </location>
</feature>
<evidence type="ECO:0000256" key="1">
    <source>
        <dbReference type="SAM" id="MobiDB-lite"/>
    </source>
</evidence>
<dbReference type="AlphaFoldDB" id="A0A085VZB8"/>
<keyword evidence="3" id="KW-1185">Reference proteome</keyword>
<protein>
    <submittedName>
        <fullName evidence="2">Uncharacterized protein</fullName>
    </submittedName>
</protein>